<evidence type="ECO:0000313" key="3">
    <source>
        <dbReference type="EMBL" id="ATQ16118.1"/>
    </source>
</evidence>
<organism evidence="4 6">
    <name type="scientific">Borrelia miyamotoi</name>
    <dbReference type="NCBI Taxonomy" id="47466"/>
    <lineage>
        <taxon>Bacteria</taxon>
        <taxon>Pseudomonadati</taxon>
        <taxon>Spirochaetota</taxon>
        <taxon>Spirochaetia</taxon>
        <taxon>Spirochaetales</taxon>
        <taxon>Borreliaceae</taxon>
        <taxon>Borrelia</taxon>
    </lineage>
</organism>
<evidence type="ECO:0000313" key="4">
    <source>
        <dbReference type="EMBL" id="QBK62108.1"/>
    </source>
</evidence>
<evidence type="ECO:0000313" key="6">
    <source>
        <dbReference type="Proteomes" id="UP000291995"/>
    </source>
</evidence>
<dbReference type="EMBL" id="CP024333">
    <property type="protein sequence ID" value="ATQ16118.1"/>
    <property type="molecule type" value="Genomic_DNA"/>
</dbReference>
<dbReference type="EMBL" id="CP036557">
    <property type="protein sequence ID" value="QBK62108.1"/>
    <property type="molecule type" value="Genomic_DNA"/>
</dbReference>
<evidence type="ECO:0000256" key="1">
    <source>
        <dbReference type="SAM" id="MobiDB-lite"/>
    </source>
</evidence>
<name>A0AAP8YVT4_9SPIR</name>
<feature type="region of interest" description="Disordered" evidence="1">
    <location>
        <begin position="68"/>
        <end position="87"/>
    </location>
</feature>
<dbReference type="AlphaFoldDB" id="A0AAP8YVT4"/>
<dbReference type="GeneID" id="75117979"/>
<protein>
    <submittedName>
        <fullName evidence="4">Uncharacterized protein</fullName>
    </submittedName>
</protein>
<reference evidence="4" key="2">
    <citation type="submission" date="2022-12" db="EMBL/GenBank/DDBJ databases">
        <title>Whole genome sequencing of Borrelia miyamotoi strains isolated at the Russian territory.</title>
        <authorList>
            <person name="Kuleshov K.V."/>
            <person name="Platonov A.E."/>
            <person name="Goptar I.A."/>
            <person name="Shipulin G.A."/>
            <person name="Markelov M.L."/>
            <person name="Koetsveld J."/>
            <person name="Kolyasnikova N.M."/>
            <person name="Sarksyan D.S."/>
            <person name="Toporkova M.G."/>
            <person name="Hovius J.W."/>
        </authorList>
    </citation>
    <scope>NUCLEOTIDE SEQUENCE</scope>
    <source>
        <strain evidence="3">Yekat-1</strain>
        <strain evidence="4">Yekat-76</strain>
    </source>
</reference>
<keyword evidence="2" id="KW-1133">Transmembrane helix</keyword>
<gene>
    <name evidence="3" type="ORF">CNO13_02920</name>
    <name evidence="4" type="ORF">EZU67_02920</name>
</gene>
<reference evidence="6" key="1">
    <citation type="submission" date="2019-03" db="EMBL/GenBank/DDBJ databases">
        <title>Whole genome sequencing of Borrelia miyamotoi strains isolated at the Russian territory.</title>
        <authorList>
            <person name="Kuleshov K.V."/>
            <person name="Platonov A.E."/>
            <person name="Goptar I.A."/>
            <person name="Shipulin G.A."/>
            <person name="Markelov M.L."/>
            <person name="Koetsveld J."/>
            <person name="Kolyasnikova N.M."/>
            <person name="Sarksyan D.S."/>
            <person name="Toporkova M.G."/>
            <person name="Hovius J.W."/>
        </authorList>
    </citation>
    <scope>NUCLEOTIDE SEQUENCE [LARGE SCALE GENOMIC DNA]</scope>
    <source>
        <strain evidence="5">Yekat-1</strain>
        <strain evidence="6">Yekat-76</strain>
    </source>
</reference>
<sequence>MLFSKLSKYVLLFSAFAFILSVFFGILARVTFIVILFRAFFLFIIFFFIGLLLEFLYKKYLYNLFQDDSLNDDDKKDVDEDSSYKSESDVMRAFSEDVPLINHEKSHNDNSNFVKELSSYNIATQANKLNDELSKQGSYIENTDPKIVAETIKTLINNKEE</sequence>
<feature type="transmembrane region" description="Helical" evidence="2">
    <location>
        <begin position="9"/>
        <end position="27"/>
    </location>
</feature>
<keyword evidence="2" id="KW-0812">Transmembrane</keyword>
<evidence type="ECO:0000256" key="2">
    <source>
        <dbReference type="SAM" id="Phobius"/>
    </source>
</evidence>
<keyword evidence="2" id="KW-0472">Membrane</keyword>
<accession>A0AAP8YVT4</accession>
<keyword evidence="5" id="KW-1185">Reference proteome</keyword>
<evidence type="ECO:0000313" key="5">
    <source>
        <dbReference type="Proteomes" id="UP000230633"/>
    </source>
</evidence>
<proteinExistence type="predicted"/>
<feature type="transmembrane region" description="Helical" evidence="2">
    <location>
        <begin position="33"/>
        <end position="57"/>
    </location>
</feature>
<dbReference type="Proteomes" id="UP000230633">
    <property type="component" value="Chromosome"/>
</dbReference>
<feature type="compositionally biased region" description="Basic and acidic residues" evidence="1">
    <location>
        <begin position="72"/>
        <end position="87"/>
    </location>
</feature>
<dbReference type="Proteomes" id="UP000291995">
    <property type="component" value="Chromosome"/>
</dbReference>
<dbReference type="RefSeq" id="WP_025443865.1">
    <property type="nucleotide sequence ID" value="NZ_AP024371.1"/>
</dbReference>